<reference evidence="1" key="1">
    <citation type="submission" date="2014-12" db="EMBL/GenBank/DDBJ databases">
        <title>Insight into the proteome of Arion vulgaris.</title>
        <authorList>
            <person name="Aradska J."/>
            <person name="Bulat T."/>
            <person name="Smidak R."/>
            <person name="Sarate P."/>
            <person name="Gangsoo J."/>
            <person name="Sialana F."/>
            <person name="Bilban M."/>
            <person name="Lubec G."/>
        </authorList>
    </citation>
    <scope>NUCLEOTIDE SEQUENCE</scope>
    <source>
        <tissue evidence="1">Skin</tissue>
    </source>
</reference>
<proteinExistence type="predicted"/>
<gene>
    <name evidence="1" type="primary">ORF119432</name>
</gene>
<dbReference type="AlphaFoldDB" id="A0A0B7AH76"/>
<protein>
    <submittedName>
        <fullName evidence="1">Uncharacterized protein</fullName>
    </submittedName>
</protein>
<accession>A0A0B7AH76</accession>
<name>A0A0B7AH76_9EUPU</name>
<evidence type="ECO:0000313" key="1">
    <source>
        <dbReference type="EMBL" id="CEK80163.1"/>
    </source>
</evidence>
<organism evidence="1">
    <name type="scientific">Arion vulgaris</name>
    <dbReference type="NCBI Taxonomy" id="1028688"/>
    <lineage>
        <taxon>Eukaryota</taxon>
        <taxon>Metazoa</taxon>
        <taxon>Spiralia</taxon>
        <taxon>Lophotrochozoa</taxon>
        <taxon>Mollusca</taxon>
        <taxon>Gastropoda</taxon>
        <taxon>Heterobranchia</taxon>
        <taxon>Euthyneura</taxon>
        <taxon>Panpulmonata</taxon>
        <taxon>Eupulmonata</taxon>
        <taxon>Stylommatophora</taxon>
        <taxon>Helicina</taxon>
        <taxon>Arionoidea</taxon>
        <taxon>Arionidae</taxon>
        <taxon>Arion</taxon>
    </lineage>
</organism>
<sequence>MACYLPEYCTEHKFCSSSNNPTNLYLKMQSQSEQHGPDSNQRPLEHLSFMYDSKSHSSS</sequence>
<dbReference type="EMBL" id="HACG01033298">
    <property type="protein sequence ID" value="CEK80163.1"/>
    <property type="molecule type" value="Transcribed_RNA"/>
</dbReference>